<dbReference type="Gene3D" id="3.30.70.100">
    <property type="match status" value="2"/>
</dbReference>
<dbReference type="EMBL" id="CP109535">
    <property type="protein sequence ID" value="WTY95402.1"/>
    <property type="molecule type" value="Genomic_DNA"/>
</dbReference>
<gene>
    <name evidence="1" type="ORF">OG626_11110</name>
</gene>
<name>A0AAU3GUA4_9ACTN</name>
<evidence type="ECO:0000313" key="1">
    <source>
        <dbReference type="EMBL" id="WTY95402.1"/>
    </source>
</evidence>
<reference evidence="1" key="1">
    <citation type="submission" date="2022-10" db="EMBL/GenBank/DDBJ databases">
        <title>The complete genomes of actinobacterial strains from the NBC collection.</title>
        <authorList>
            <person name="Joergensen T.S."/>
            <person name="Alvarez Arevalo M."/>
            <person name="Sterndorff E.B."/>
            <person name="Faurdal D."/>
            <person name="Vuksanovic O."/>
            <person name="Mourched A.-S."/>
            <person name="Charusanti P."/>
            <person name="Shaw S."/>
            <person name="Blin K."/>
            <person name="Weber T."/>
        </authorList>
    </citation>
    <scope>NUCLEOTIDE SEQUENCE</scope>
    <source>
        <strain evidence="1">NBC_01401</strain>
    </source>
</reference>
<accession>A0AAU3GUA4</accession>
<evidence type="ECO:0008006" key="2">
    <source>
        <dbReference type="Google" id="ProtNLM"/>
    </source>
</evidence>
<organism evidence="1">
    <name type="scientific">Streptomyces sp. NBC_01401</name>
    <dbReference type="NCBI Taxonomy" id="2903854"/>
    <lineage>
        <taxon>Bacteria</taxon>
        <taxon>Bacillati</taxon>
        <taxon>Actinomycetota</taxon>
        <taxon>Actinomycetes</taxon>
        <taxon>Kitasatosporales</taxon>
        <taxon>Streptomycetaceae</taxon>
        <taxon>Streptomyces</taxon>
    </lineage>
</organism>
<dbReference type="SUPFAM" id="SSF54909">
    <property type="entry name" value="Dimeric alpha+beta barrel"/>
    <property type="match status" value="2"/>
</dbReference>
<dbReference type="InterPro" id="IPR011008">
    <property type="entry name" value="Dimeric_a/b-barrel"/>
</dbReference>
<sequence length="209" mass="24250">MHSRSQDTPVTVVNRFEVKGDTERFEREFRDHSQYLRKREDFDFLVTVQLVERPEVFVHFGHWRTMRGFLNTVHDGTFQAHVKQLGPMAETEVDQAVSVARELNENAVVGAENVVLTRARIHRDPAGFEQRFAETDEHFGRLGGFGGSDLLRSTLRPDVYTGIQWWRDSDACERALADSGHRALTRQMRELADIEVERTRHIAYERVLV</sequence>
<dbReference type="AlphaFoldDB" id="A0AAU3GUA4"/>
<protein>
    <recommendedName>
        <fullName evidence="2">Antibiotic biosynthesis monooxygenase</fullName>
    </recommendedName>
</protein>
<proteinExistence type="predicted"/>